<organism evidence="1 2">
    <name type="scientific">Taenia crassiceps</name>
    <dbReference type="NCBI Taxonomy" id="6207"/>
    <lineage>
        <taxon>Eukaryota</taxon>
        <taxon>Metazoa</taxon>
        <taxon>Spiralia</taxon>
        <taxon>Lophotrochozoa</taxon>
        <taxon>Platyhelminthes</taxon>
        <taxon>Cestoda</taxon>
        <taxon>Eucestoda</taxon>
        <taxon>Cyclophyllidea</taxon>
        <taxon>Taeniidae</taxon>
        <taxon>Taenia</taxon>
    </lineage>
</organism>
<gene>
    <name evidence="1" type="ORF">TcWFU_004643</name>
</gene>
<accession>A0ABR4Q2B0</accession>
<evidence type="ECO:0000313" key="2">
    <source>
        <dbReference type="Proteomes" id="UP001651158"/>
    </source>
</evidence>
<dbReference type="Proteomes" id="UP001651158">
    <property type="component" value="Unassembled WGS sequence"/>
</dbReference>
<dbReference type="EMBL" id="JAKROA010000016">
    <property type="protein sequence ID" value="KAL5103702.1"/>
    <property type="molecule type" value="Genomic_DNA"/>
</dbReference>
<keyword evidence="2" id="KW-1185">Reference proteome</keyword>
<reference evidence="1 2" key="1">
    <citation type="journal article" date="2022" name="Front. Cell. Infect. Microbiol.">
        <title>The Genomes of Two Strains of Taenia crassiceps the Animal Model for the Study of Human Cysticercosis.</title>
        <authorList>
            <person name="Bobes R.J."/>
            <person name="Estrada K."/>
            <person name="Rios-Valencia D.G."/>
            <person name="Calderon-Gallegos A."/>
            <person name="de la Torre P."/>
            <person name="Carrero J.C."/>
            <person name="Sanchez-Flores A."/>
            <person name="Laclette J.P."/>
        </authorList>
    </citation>
    <scope>NUCLEOTIDE SEQUENCE [LARGE SCALE GENOMIC DNA]</scope>
    <source>
        <strain evidence="1">WFUcys</strain>
    </source>
</reference>
<protein>
    <submittedName>
        <fullName evidence="1">Uncharacterized protein</fullName>
    </submittedName>
</protein>
<evidence type="ECO:0000313" key="1">
    <source>
        <dbReference type="EMBL" id="KAL5103702.1"/>
    </source>
</evidence>
<sequence length="100" mass="10958">MFTSPSLPKSAPSRNIWVLDRLDGLVAKVLGEEELLPEYSLPQFINHSNERLFGGRKICSLLTEEGVLLPGRGRAAHGLDIHGWMLASGCGKEAENSQED</sequence>
<proteinExistence type="predicted"/>
<name>A0ABR4Q2B0_9CEST</name>
<comment type="caution">
    <text evidence="1">The sequence shown here is derived from an EMBL/GenBank/DDBJ whole genome shotgun (WGS) entry which is preliminary data.</text>
</comment>